<accession>A0A182IGF6</accession>
<evidence type="ECO:0000313" key="2">
    <source>
        <dbReference type="Proteomes" id="UP000075840"/>
    </source>
</evidence>
<proteinExistence type="predicted"/>
<name>A0A182IGF6_ANOAR</name>
<protein>
    <submittedName>
        <fullName evidence="1">Uncharacterized protein</fullName>
    </submittedName>
</protein>
<dbReference type="EnsemblMetazoa" id="AARA014552-RA">
    <property type="protein sequence ID" value="AARA014552-PA"/>
    <property type="gene ID" value="AARA014552"/>
</dbReference>
<sequence>MAMTMPPFSMNMAAGYSFIIAYTWNSGKASRITSVTACAPHAVLSSPPIDCVHYLPPLYGLTPLSPSTAASCSSAMASVVAY</sequence>
<keyword evidence="2" id="KW-1185">Reference proteome</keyword>
<organism evidence="1 2">
    <name type="scientific">Anopheles arabiensis</name>
    <name type="common">Mosquito</name>
    <dbReference type="NCBI Taxonomy" id="7173"/>
    <lineage>
        <taxon>Eukaryota</taxon>
        <taxon>Metazoa</taxon>
        <taxon>Ecdysozoa</taxon>
        <taxon>Arthropoda</taxon>
        <taxon>Hexapoda</taxon>
        <taxon>Insecta</taxon>
        <taxon>Pterygota</taxon>
        <taxon>Neoptera</taxon>
        <taxon>Endopterygota</taxon>
        <taxon>Diptera</taxon>
        <taxon>Nematocera</taxon>
        <taxon>Culicoidea</taxon>
        <taxon>Culicidae</taxon>
        <taxon>Anophelinae</taxon>
        <taxon>Anopheles</taxon>
    </lineage>
</organism>
<dbReference type="VEuPathDB" id="VectorBase:AARA014552"/>
<reference evidence="1" key="1">
    <citation type="submission" date="2022-08" db="UniProtKB">
        <authorList>
            <consortium name="EnsemblMetazoa"/>
        </authorList>
    </citation>
    <scope>IDENTIFICATION</scope>
    <source>
        <strain evidence="1">Dongola</strain>
    </source>
</reference>
<evidence type="ECO:0000313" key="1">
    <source>
        <dbReference type="EnsemblMetazoa" id="AARA014552-PA"/>
    </source>
</evidence>
<dbReference type="Proteomes" id="UP000075840">
    <property type="component" value="Unassembled WGS sequence"/>
</dbReference>
<dbReference type="EMBL" id="APCN01006875">
    <property type="status" value="NOT_ANNOTATED_CDS"/>
    <property type="molecule type" value="Genomic_DNA"/>
</dbReference>
<dbReference type="AlphaFoldDB" id="A0A182IGF6"/>